<sequence length="199" mass="22777">MAGKVTKLLLVLAVLQYTLRADAQAVKATAEVLTQHEEQHGQMTWLSMAGSITQVLLGAGIFQYALSVDLPAVKVTEELLRQHEEQRSQEMAKLQKMEQRMQEQSRPTQESVFHSVCQQWWFWNCVEIILMLFGIYLLPHQKRAGSGSDSQNKTTCSAQEQMEEHKPLDKMQPTPRNCQLLQLPSLILPGYRTREEKIN</sequence>
<name>A0A8K1GFQ4_9PASS</name>
<organism evidence="4 5">
    <name type="scientific">Zosterops borbonicus</name>
    <dbReference type="NCBI Taxonomy" id="364589"/>
    <lineage>
        <taxon>Eukaryota</taxon>
        <taxon>Metazoa</taxon>
        <taxon>Chordata</taxon>
        <taxon>Craniata</taxon>
        <taxon>Vertebrata</taxon>
        <taxon>Euteleostomi</taxon>
        <taxon>Archelosauria</taxon>
        <taxon>Archosauria</taxon>
        <taxon>Dinosauria</taxon>
        <taxon>Saurischia</taxon>
        <taxon>Theropoda</taxon>
        <taxon>Coelurosauria</taxon>
        <taxon>Aves</taxon>
        <taxon>Neognathae</taxon>
        <taxon>Neoaves</taxon>
        <taxon>Telluraves</taxon>
        <taxon>Australaves</taxon>
        <taxon>Passeriformes</taxon>
        <taxon>Sylvioidea</taxon>
        <taxon>Zosteropidae</taxon>
        <taxon>Zosterops</taxon>
    </lineage>
</organism>
<reference evidence="4" key="1">
    <citation type="submission" date="2019-04" db="EMBL/GenBank/DDBJ databases">
        <title>Genome assembly of Zosterops borbonicus 15179.</title>
        <authorList>
            <person name="Leroy T."/>
            <person name="Anselmetti Y."/>
            <person name="Tilak M.-K."/>
            <person name="Nabholz B."/>
        </authorList>
    </citation>
    <scope>NUCLEOTIDE SEQUENCE</scope>
    <source>
        <strain evidence="4">HGM_15179</strain>
        <tissue evidence="4">Muscle</tissue>
    </source>
</reference>
<dbReference type="OrthoDB" id="9211624at2759"/>
<dbReference type="EMBL" id="SWJQ01000258">
    <property type="protein sequence ID" value="TRZ17592.1"/>
    <property type="molecule type" value="Genomic_DNA"/>
</dbReference>
<feature type="coiled-coil region" evidence="1">
    <location>
        <begin position="73"/>
        <end position="100"/>
    </location>
</feature>
<feature type="region of interest" description="Disordered" evidence="2">
    <location>
        <begin position="143"/>
        <end position="175"/>
    </location>
</feature>
<evidence type="ECO:0000313" key="5">
    <source>
        <dbReference type="Proteomes" id="UP000796761"/>
    </source>
</evidence>
<evidence type="ECO:0000256" key="3">
    <source>
        <dbReference type="SAM" id="SignalP"/>
    </source>
</evidence>
<feature type="signal peptide" evidence="3">
    <location>
        <begin position="1"/>
        <end position="23"/>
    </location>
</feature>
<feature type="compositionally biased region" description="Polar residues" evidence="2">
    <location>
        <begin position="147"/>
        <end position="160"/>
    </location>
</feature>
<evidence type="ECO:0000256" key="1">
    <source>
        <dbReference type="SAM" id="Coils"/>
    </source>
</evidence>
<evidence type="ECO:0000313" key="4">
    <source>
        <dbReference type="EMBL" id="TRZ17592.1"/>
    </source>
</evidence>
<proteinExistence type="predicted"/>
<evidence type="ECO:0000256" key="2">
    <source>
        <dbReference type="SAM" id="MobiDB-lite"/>
    </source>
</evidence>
<keyword evidence="1" id="KW-0175">Coiled coil</keyword>
<dbReference type="AlphaFoldDB" id="A0A8K1GFQ4"/>
<keyword evidence="3" id="KW-0732">Signal</keyword>
<accession>A0A8K1GFQ4</accession>
<gene>
    <name evidence="4" type="ORF">HGM15179_009508</name>
</gene>
<feature type="chain" id="PRO_5035423141" evidence="3">
    <location>
        <begin position="24"/>
        <end position="199"/>
    </location>
</feature>
<keyword evidence="5" id="KW-1185">Reference proteome</keyword>
<protein>
    <submittedName>
        <fullName evidence="4">Uncharacterized protein</fullName>
    </submittedName>
</protein>
<dbReference type="Proteomes" id="UP000796761">
    <property type="component" value="Unassembled WGS sequence"/>
</dbReference>
<comment type="caution">
    <text evidence="4">The sequence shown here is derived from an EMBL/GenBank/DDBJ whole genome shotgun (WGS) entry which is preliminary data.</text>
</comment>